<organism evidence="3 4">
    <name type="scientific">Brevibacterium pityocampae</name>
    <dbReference type="NCBI Taxonomy" id="506594"/>
    <lineage>
        <taxon>Bacteria</taxon>
        <taxon>Bacillati</taxon>
        <taxon>Actinomycetota</taxon>
        <taxon>Actinomycetes</taxon>
        <taxon>Micrococcales</taxon>
        <taxon>Brevibacteriaceae</taxon>
        <taxon>Brevibacterium</taxon>
    </lineage>
</organism>
<evidence type="ECO:0000256" key="2">
    <source>
        <dbReference type="SAM" id="MobiDB-lite"/>
    </source>
</evidence>
<dbReference type="Pfam" id="PF11382">
    <property type="entry name" value="MctB"/>
    <property type="match status" value="1"/>
</dbReference>
<evidence type="ECO:0000256" key="1">
    <source>
        <dbReference type="SAM" id="Coils"/>
    </source>
</evidence>
<keyword evidence="4" id="KW-1185">Reference proteome</keyword>
<gene>
    <name evidence="3" type="ORF">GCM10023167_24420</name>
</gene>
<evidence type="ECO:0000313" key="3">
    <source>
        <dbReference type="EMBL" id="GAA4394720.1"/>
    </source>
</evidence>
<feature type="region of interest" description="Disordered" evidence="2">
    <location>
        <begin position="240"/>
        <end position="262"/>
    </location>
</feature>
<dbReference type="Proteomes" id="UP001500642">
    <property type="component" value="Unassembled WGS sequence"/>
</dbReference>
<feature type="region of interest" description="Disordered" evidence="2">
    <location>
        <begin position="163"/>
        <end position="199"/>
    </location>
</feature>
<protein>
    <submittedName>
        <fullName evidence="3">Copper transporter</fullName>
    </submittedName>
</protein>
<accession>A0ABP8JRI8</accession>
<name>A0ABP8JRI8_9MICO</name>
<comment type="caution">
    <text evidence="3">The sequence shown here is derived from an EMBL/GenBank/DDBJ whole genome shotgun (WGS) entry which is preliminary data.</text>
</comment>
<dbReference type="InterPro" id="IPR021522">
    <property type="entry name" value="MctB"/>
</dbReference>
<sequence>MIDFRYHLVSLISVFLALAVGIVLGAGPLKEPIGDSLQSQVDALRTDRDNLRSELDAERASAEELDQFVVASAPELLADSLTDAEVALVGSPGADADALTALDERLTGAGAEVVMQVSLAETALDPEGAGDLIETLRGIDPSLPDGAAEALTTALARALTAGAGTAGGNGEEPADAAQPGSGTAPRGAEPTAAPEDAGPTVYTADQAAQVVTAFSDDGRLTGSDYAAATAVMFVAPPAAETSAEAEATESTAPPQSEPDSTGATFATALASGAPTVVTGTRASAERGLLSALRSDDSGITTADGLEVTAGPVIAALALEQAIAGNPGAFGFADNAQSVVPGAEQ</sequence>
<feature type="coiled-coil region" evidence="1">
    <location>
        <begin position="34"/>
        <end position="61"/>
    </location>
</feature>
<feature type="compositionally biased region" description="Low complexity" evidence="2">
    <location>
        <begin position="240"/>
        <end position="254"/>
    </location>
</feature>
<reference evidence="4" key="1">
    <citation type="journal article" date="2019" name="Int. J. Syst. Evol. Microbiol.">
        <title>The Global Catalogue of Microorganisms (GCM) 10K type strain sequencing project: providing services to taxonomists for standard genome sequencing and annotation.</title>
        <authorList>
            <consortium name="The Broad Institute Genomics Platform"/>
            <consortium name="The Broad Institute Genome Sequencing Center for Infectious Disease"/>
            <person name="Wu L."/>
            <person name="Ma J."/>
        </authorList>
    </citation>
    <scope>NUCLEOTIDE SEQUENCE [LARGE SCALE GENOMIC DNA]</scope>
    <source>
        <strain evidence="4">JCM 17808</strain>
    </source>
</reference>
<proteinExistence type="predicted"/>
<keyword evidence="1" id="KW-0175">Coiled coil</keyword>
<dbReference type="EMBL" id="BAABGL010000034">
    <property type="protein sequence ID" value="GAA4394720.1"/>
    <property type="molecule type" value="Genomic_DNA"/>
</dbReference>
<dbReference type="RefSeq" id="WP_345032464.1">
    <property type="nucleotide sequence ID" value="NZ_BAABGL010000034.1"/>
</dbReference>
<evidence type="ECO:0000313" key="4">
    <source>
        <dbReference type="Proteomes" id="UP001500642"/>
    </source>
</evidence>